<accession>A0ABS1B718</accession>
<dbReference type="Gene3D" id="3.40.50.1110">
    <property type="entry name" value="SGNH hydrolase"/>
    <property type="match status" value="1"/>
</dbReference>
<keyword evidence="2" id="KW-0378">Hydrolase</keyword>
<organism evidence="2 3">
    <name type="scientific">Brachybacterium halotolerans</name>
    <dbReference type="NCBI Taxonomy" id="2795215"/>
    <lineage>
        <taxon>Bacteria</taxon>
        <taxon>Bacillati</taxon>
        <taxon>Actinomycetota</taxon>
        <taxon>Actinomycetes</taxon>
        <taxon>Micrococcales</taxon>
        <taxon>Dermabacteraceae</taxon>
        <taxon>Brachybacterium</taxon>
    </lineage>
</organism>
<keyword evidence="3" id="KW-1185">Reference proteome</keyword>
<evidence type="ECO:0000313" key="3">
    <source>
        <dbReference type="Proteomes" id="UP000612352"/>
    </source>
</evidence>
<sequence length="216" mass="23837">MDAFEHGRSTARTLVFVGDSITDAGRREDLEHLGFGYVRLIAEHFAAHEPQAKVLNTGIGGNRVPDLVARFGPDCLDLAPDVVTVYVGVNDTWRRFDSDDPTSVEDFEAGYRYLLDQLSGARPGVPVLLILPFVTDIDEEKACYHEDLDPKVARIRALAREFGHPVVDTEHLLERAYAAGHTPATIAEDGVHPTIAGHRLLADAWLEAFATVDPRR</sequence>
<dbReference type="InterPro" id="IPR051532">
    <property type="entry name" value="Ester_Hydrolysis_Enzymes"/>
</dbReference>
<dbReference type="Pfam" id="PF13472">
    <property type="entry name" value="Lipase_GDSL_2"/>
    <property type="match status" value="1"/>
</dbReference>
<dbReference type="CDD" id="cd01834">
    <property type="entry name" value="SGNH_hydrolase_like_2"/>
    <property type="match status" value="1"/>
</dbReference>
<dbReference type="EMBL" id="JAEDAJ010000001">
    <property type="protein sequence ID" value="MBK0330396.1"/>
    <property type="molecule type" value="Genomic_DNA"/>
</dbReference>
<dbReference type="InterPro" id="IPR036514">
    <property type="entry name" value="SGNH_hydro_sf"/>
</dbReference>
<gene>
    <name evidence="2" type="ORF">I8D64_03155</name>
</gene>
<dbReference type="SUPFAM" id="SSF52266">
    <property type="entry name" value="SGNH hydrolase"/>
    <property type="match status" value="1"/>
</dbReference>
<dbReference type="GO" id="GO:0016787">
    <property type="term" value="F:hydrolase activity"/>
    <property type="evidence" value="ECO:0007669"/>
    <property type="project" value="UniProtKB-KW"/>
</dbReference>
<dbReference type="PANTHER" id="PTHR30383">
    <property type="entry name" value="THIOESTERASE 1/PROTEASE 1/LYSOPHOSPHOLIPASE L1"/>
    <property type="match status" value="1"/>
</dbReference>
<proteinExistence type="predicted"/>
<dbReference type="Proteomes" id="UP000612352">
    <property type="component" value="Unassembled WGS sequence"/>
</dbReference>
<dbReference type="PROSITE" id="PS01098">
    <property type="entry name" value="LIPASE_GDSL_SER"/>
    <property type="match status" value="1"/>
</dbReference>
<reference evidence="2 3" key="1">
    <citation type="submission" date="2020-12" db="EMBL/GenBank/DDBJ databases">
        <title>Brachybacterium sp. MASK1Z-5, whole genome shotgun sequence.</title>
        <authorList>
            <person name="Tuo L."/>
        </authorList>
    </citation>
    <scope>NUCLEOTIDE SEQUENCE [LARGE SCALE GENOMIC DNA]</scope>
    <source>
        <strain evidence="2 3">MASK1Z-5</strain>
    </source>
</reference>
<dbReference type="InterPro" id="IPR008265">
    <property type="entry name" value="Lipase_GDSL_AS"/>
</dbReference>
<dbReference type="InterPro" id="IPR013830">
    <property type="entry name" value="SGNH_hydro"/>
</dbReference>
<protein>
    <submittedName>
        <fullName evidence="2">SGNH/GDSL hydrolase family protein</fullName>
    </submittedName>
</protein>
<name>A0ABS1B718_9MICO</name>
<evidence type="ECO:0000259" key="1">
    <source>
        <dbReference type="Pfam" id="PF13472"/>
    </source>
</evidence>
<comment type="caution">
    <text evidence="2">The sequence shown here is derived from an EMBL/GenBank/DDBJ whole genome shotgun (WGS) entry which is preliminary data.</text>
</comment>
<dbReference type="PANTHER" id="PTHR30383:SF5">
    <property type="entry name" value="SGNH HYDROLASE-TYPE ESTERASE DOMAIN-CONTAINING PROTEIN"/>
    <property type="match status" value="1"/>
</dbReference>
<dbReference type="RefSeq" id="WP_200501014.1">
    <property type="nucleotide sequence ID" value="NZ_JAEDAJ010000001.1"/>
</dbReference>
<feature type="domain" description="SGNH hydrolase-type esterase" evidence="1">
    <location>
        <begin position="16"/>
        <end position="200"/>
    </location>
</feature>
<evidence type="ECO:0000313" key="2">
    <source>
        <dbReference type="EMBL" id="MBK0330396.1"/>
    </source>
</evidence>